<dbReference type="AlphaFoldDB" id="A0A2N8P305"/>
<accession>A0A2N8P305</accession>
<gene>
    <name evidence="1" type="ORF">AF335_03395</name>
</gene>
<dbReference type="Proteomes" id="UP000235945">
    <property type="component" value="Unassembled WGS sequence"/>
</dbReference>
<dbReference type="EMBL" id="LGUI01000001">
    <property type="protein sequence ID" value="PNE35396.1"/>
    <property type="molecule type" value="Genomic_DNA"/>
</dbReference>
<sequence>MGSFLNAMPGLIFITLCYAVLCAASPFGTCRKCQGWGAVIRQTRNGRLKRGRDCRRCEGYGRRIRVGRRLYNAAVRLHRDGLR</sequence>
<keyword evidence="2" id="KW-1185">Reference proteome</keyword>
<dbReference type="SUPFAM" id="SSF57938">
    <property type="entry name" value="DnaJ/Hsp40 cysteine-rich domain"/>
    <property type="match status" value="1"/>
</dbReference>
<dbReference type="InterPro" id="IPR036410">
    <property type="entry name" value="HSP_DnaJ_Cys-rich_dom_sf"/>
</dbReference>
<name>A0A2N8P305_STREU</name>
<comment type="caution">
    <text evidence="1">The sequence shown here is derived from an EMBL/GenBank/DDBJ whole genome shotgun (WGS) entry which is preliminary data.</text>
</comment>
<reference evidence="2" key="1">
    <citation type="submission" date="2015-07" db="EMBL/GenBank/DDBJ databases">
        <authorList>
            <person name="Graham D.E."/>
            <person name="Giannone R.J."/>
            <person name="Gulvik C.A."/>
            <person name="Hettich R.L."/>
            <person name="Klingeman D.M."/>
            <person name="Mahan K.M."/>
            <person name="Parry R.J."/>
            <person name="Spain J.C."/>
        </authorList>
    </citation>
    <scope>NUCLEOTIDE SEQUENCE [LARGE SCALE GENOMIC DNA]</scope>
    <source>
        <strain evidence="2">ATCC 27428</strain>
    </source>
</reference>
<protein>
    <submittedName>
        <fullName evidence="1">Uncharacterized protein</fullName>
    </submittedName>
</protein>
<evidence type="ECO:0000313" key="1">
    <source>
        <dbReference type="EMBL" id="PNE35396.1"/>
    </source>
</evidence>
<evidence type="ECO:0000313" key="2">
    <source>
        <dbReference type="Proteomes" id="UP000235945"/>
    </source>
</evidence>
<dbReference type="OrthoDB" id="3539102at2"/>
<proteinExistence type="predicted"/>
<organism evidence="1 2">
    <name type="scientific">Streptomyces eurocidicus</name>
    <name type="common">Streptoverticillium eurocidicus</name>
    <dbReference type="NCBI Taxonomy" id="66423"/>
    <lineage>
        <taxon>Bacteria</taxon>
        <taxon>Bacillati</taxon>
        <taxon>Actinomycetota</taxon>
        <taxon>Actinomycetes</taxon>
        <taxon>Kitasatosporales</taxon>
        <taxon>Streptomycetaceae</taxon>
        <taxon>Streptomyces</taxon>
    </lineage>
</organism>